<name>A0AAE1BB73_9GAST</name>
<keyword evidence="8" id="KW-1133">Transmembrane helix</keyword>
<evidence type="ECO:0000256" key="1">
    <source>
        <dbReference type="ARBA" id="ARBA00004496"/>
    </source>
</evidence>
<comment type="caution">
    <text evidence="9">The sequence shown here is derived from an EMBL/GenBank/DDBJ whole genome shotgun (WGS) entry which is preliminary data.</text>
</comment>
<dbReference type="InterPro" id="IPR032801">
    <property type="entry name" value="PXL2A/B/C"/>
</dbReference>
<evidence type="ECO:0000256" key="6">
    <source>
        <dbReference type="ARBA" id="ARBA00032058"/>
    </source>
</evidence>
<dbReference type="GO" id="GO:0016209">
    <property type="term" value="F:antioxidant activity"/>
    <property type="evidence" value="ECO:0007669"/>
    <property type="project" value="TreeGrafter"/>
</dbReference>
<evidence type="ECO:0000256" key="5">
    <source>
        <dbReference type="ARBA" id="ARBA00023849"/>
    </source>
</evidence>
<dbReference type="PANTHER" id="PTHR28630">
    <property type="match status" value="1"/>
</dbReference>
<dbReference type="PANTHER" id="PTHR28630:SF31">
    <property type="entry name" value="PEROXIREDOXIN-LIKE 2A"/>
    <property type="match status" value="1"/>
</dbReference>
<proteinExistence type="inferred from homology"/>
<keyword evidence="8" id="KW-0472">Membrane</keyword>
<evidence type="ECO:0000313" key="9">
    <source>
        <dbReference type="EMBL" id="KAK3802032.1"/>
    </source>
</evidence>
<sequence length="240" mass="26808">MVLSKFKTITPSAQGWSRKLLDLQKNSLIPAVGFRLLQNMSIYTKVALVGAAAVAGMAVLFNLPNNPFVKAPQRATLEYLAQAKLRTFGFPPREFLASELWEKNGAVIMAEALGLSSISFRLDAKSVPLYAVVHEDLGVAEFKKYFRGEVFLDKERRFYGPVERTMLWSGLLRYSVLKRMWQTKVEGNMKGEGRILGGVFVIGSGQQGILLEHREEEFGDHANLTDVLEAAMKIQPKSNL</sequence>
<evidence type="ECO:0000256" key="8">
    <source>
        <dbReference type="SAM" id="Phobius"/>
    </source>
</evidence>
<reference evidence="9" key="1">
    <citation type="journal article" date="2023" name="G3 (Bethesda)">
        <title>A reference genome for the long-term kleptoplast-retaining sea slug Elysia crispata morphotype clarki.</title>
        <authorList>
            <person name="Eastman K.E."/>
            <person name="Pendleton A.L."/>
            <person name="Shaikh M.A."/>
            <person name="Suttiyut T."/>
            <person name="Ogas R."/>
            <person name="Tomko P."/>
            <person name="Gavelis G."/>
            <person name="Widhalm J.R."/>
            <person name="Wisecaver J.H."/>
        </authorList>
    </citation>
    <scope>NUCLEOTIDE SEQUENCE</scope>
    <source>
        <strain evidence="9">ECLA1</strain>
    </source>
</reference>
<dbReference type="AlphaFoldDB" id="A0AAE1BB73"/>
<keyword evidence="10" id="KW-1185">Reference proteome</keyword>
<feature type="transmembrane region" description="Helical" evidence="8">
    <location>
        <begin position="42"/>
        <end position="63"/>
    </location>
</feature>
<gene>
    <name evidence="9" type="ORF">RRG08_064625</name>
</gene>
<keyword evidence="2" id="KW-0963">Cytoplasm</keyword>
<evidence type="ECO:0000256" key="7">
    <source>
        <dbReference type="ARBA" id="ARBA00032129"/>
    </source>
</evidence>
<dbReference type="Proteomes" id="UP001283361">
    <property type="component" value="Unassembled WGS sequence"/>
</dbReference>
<evidence type="ECO:0000256" key="2">
    <source>
        <dbReference type="ARBA" id="ARBA00022490"/>
    </source>
</evidence>
<keyword evidence="3" id="KW-0676">Redox-active center</keyword>
<dbReference type="GO" id="GO:0005737">
    <property type="term" value="C:cytoplasm"/>
    <property type="evidence" value="ECO:0007669"/>
    <property type="project" value="UniProtKB-SubCell"/>
</dbReference>
<comment type="similarity">
    <text evidence="4">Belongs to the peroxiredoxin-like PRXL2 family. PRXL2A subfamily.</text>
</comment>
<organism evidence="9 10">
    <name type="scientific">Elysia crispata</name>
    <name type="common">lettuce slug</name>
    <dbReference type="NCBI Taxonomy" id="231223"/>
    <lineage>
        <taxon>Eukaryota</taxon>
        <taxon>Metazoa</taxon>
        <taxon>Spiralia</taxon>
        <taxon>Lophotrochozoa</taxon>
        <taxon>Mollusca</taxon>
        <taxon>Gastropoda</taxon>
        <taxon>Heterobranchia</taxon>
        <taxon>Euthyneura</taxon>
        <taxon>Panpulmonata</taxon>
        <taxon>Sacoglossa</taxon>
        <taxon>Placobranchoidea</taxon>
        <taxon>Plakobranchidae</taxon>
        <taxon>Elysia</taxon>
    </lineage>
</organism>
<dbReference type="EMBL" id="JAWDGP010000269">
    <property type="protein sequence ID" value="KAK3802032.1"/>
    <property type="molecule type" value="Genomic_DNA"/>
</dbReference>
<evidence type="ECO:0000256" key="3">
    <source>
        <dbReference type="ARBA" id="ARBA00023284"/>
    </source>
</evidence>
<evidence type="ECO:0000256" key="4">
    <source>
        <dbReference type="ARBA" id="ARBA00023787"/>
    </source>
</evidence>
<comment type="subcellular location">
    <subcellularLocation>
        <location evidence="1">Cytoplasm</location>
    </subcellularLocation>
</comment>
<keyword evidence="8" id="KW-0812">Transmembrane</keyword>
<evidence type="ECO:0000313" key="10">
    <source>
        <dbReference type="Proteomes" id="UP001283361"/>
    </source>
</evidence>
<dbReference type="Pfam" id="PF13911">
    <property type="entry name" value="AhpC-TSA_2"/>
    <property type="match status" value="1"/>
</dbReference>
<protein>
    <recommendedName>
        <fullName evidence="5">Peroxiredoxin-like 2A</fullName>
    </recommendedName>
    <alternativeName>
        <fullName evidence="7">Peroxiredoxin-like 2 activated in M-CSF stimulated monocytes</fullName>
    </alternativeName>
    <alternativeName>
        <fullName evidence="6">Redox-regulatory protein FAM213A</fullName>
    </alternativeName>
</protein>
<accession>A0AAE1BB73</accession>